<dbReference type="InterPro" id="IPR015424">
    <property type="entry name" value="PyrdxlP-dep_Trfase"/>
</dbReference>
<dbReference type="Pfam" id="PF00266">
    <property type="entry name" value="Aminotran_5"/>
    <property type="match status" value="1"/>
</dbReference>
<dbReference type="EMBL" id="CP001618">
    <property type="protein sequence ID" value="ACQ79194.1"/>
    <property type="molecule type" value="Genomic_DNA"/>
</dbReference>
<dbReference type="STRING" id="471853.Bcav_0933"/>
<dbReference type="Proteomes" id="UP000007962">
    <property type="component" value="Chromosome"/>
</dbReference>
<dbReference type="AlphaFoldDB" id="C5BZM2"/>
<evidence type="ECO:0000259" key="1">
    <source>
        <dbReference type="Pfam" id="PF00266"/>
    </source>
</evidence>
<dbReference type="GO" id="GO:0008483">
    <property type="term" value="F:transaminase activity"/>
    <property type="evidence" value="ECO:0007669"/>
    <property type="project" value="UniProtKB-KW"/>
</dbReference>
<evidence type="ECO:0000313" key="2">
    <source>
        <dbReference type="EMBL" id="ACQ79194.1"/>
    </source>
</evidence>
<dbReference type="HOGENOM" id="CLU_003433_2_1_11"/>
<keyword evidence="2" id="KW-0032">Aminotransferase</keyword>
<keyword evidence="3" id="KW-1185">Reference proteome</keyword>
<dbReference type="PANTHER" id="PTHR43586:SF21">
    <property type="entry name" value="PYRIDOXAL PHOSPHATE (PLP)-DEPENDENT ASPARTATE AMINOTRANSFERASE SUPERFAMILY"/>
    <property type="match status" value="1"/>
</dbReference>
<feature type="domain" description="Aminotransferase class V" evidence="1">
    <location>
        <begin position="50"/>
        <end position="289"/>
    </location>
</feature>
<organism evidence="2 3">
    <name type="scientific">Beutenbergia cavernae (strain ATCC BAA-8 / DSM 12333 / CCUG 43141 / JCM 11478 / NBRC 16432 / NCIMB 13614 / HKI 0122)</name>
    <dbReference type="NCBI Taxonomy" id="471853"/>
    <lineage>
        <taxon>Bacteria</taxon>
        <taxon>Bacillati</taxon>
        <taxon>Actinomycetota</taxon>
        <taxon>Actinomycetes</taxon>
        <taxon>Micrococcales</taxon>
        <taxon>Beutenbergiaceae</taxon>
        <taxon>Beutenbergia</taxon>
    </lineage>
</organism>
<name>C5BZM2_BEUC1</name>
<dbReference type="KEGG" id="bcv:Bcav_0933"/>
<accession>C5BZM2</accession>
<dbReference type="Gene3D" id="3.40.640.10">
    <property type="entry name" value="Type I PLP-dependent aspartate aminotransferase-like (Major domain)"/>
    <property type="match status" value="1"/>
</dbReference>
<gene>
    <name evidence="2" type="ordered locus">Bcav_0933</name>
</gene>
<dbReference type="SUPFAM" id="SSF53383">
    <property type="entry name" value="PLP-dependent transferases"/>
    <property type="match status" value="1"/>
</dbReference>
<evidence type="ECO:0000313" key="3">
    <source>
        <dbReference type="Proteomes" id="UP000007962"/>
    </source>
</evidence>
<dbReference type="Gene3D" id="3.90.1150.10">
    <property type="entry name" value="Aspartate Aminotransferase, domain 1"/>
    <property type="match status" value="1"/>
</dbReference>
<sequence length="351" mass="36960">MTSWPWAREFAPETTYLNTASMGLPPARTTAALSESLERWRLGRAQAADYDAVVEECRRAYATLLGVDARTVAIGSQASAMAGLVAASLPGSARVLVAAGDFTSVTFPFFAQAPRGIDVREVPLDRLADAVEPGVALVAVSAVQSADGALLDLDRLRRACRAVGAEILLDLTQAAGWWRGDVTDVAYTVCSGYKWLLAPRGTGYLTVRADLTDAVVPHQAGWFAGEDRWSSIYGAPLRLAADARRFDVSPAWHSWVGAAASLEVLAEIGPAARHSHATGLAARFCAGLGVAHDGSAIVSVTVDDDGVAALAAADVVVAARAGRTRFSFYVNNTEADVDRALDVLDGHVLPD</sequence>
<proteinExistence type="predicted"/>
<dbReference type="eggNOG" id="COG0520">
    <property type="taxonomic scope" value="Bacteria"/>
</dbReference>
<dbReference type="InterPro" id="IPR015421">
    <property type="entry name" value="PyrdxlP-dep_Trfase_major"/>
</dbReference>
<keyword evidence="2" id="KW-0808">Transferase</keyword>
<dbReference type="InterPro" id="IPR000192">
    <property type="entry name" value="Aminotrans_V_dom"/>
</dbReference>
<reference evidence="2 3" key="1">
    <citation type="journal article" date="2009" name="Stand. Genomic Sci.">
        <title>Complete genome sequence of Beutenbergia cavernae type strain (HKI 0122).</title>
        <authorList>
            <person name="Land M."/>
            <person name="Pukall R."/>
            <person name="Abt B."/>
            <person name="Goker M."/>
            <person name="Rohde M."/>
            <person name="Glavina Del Rio T."/>
            <person name="Tice H."/>
            <person name="Copeland A."/>
            <person name="Cheng J.F."/>
            <person name="Lucas S."/>
            <person name="Chen F."/>
            <person name="Nolan M."/>
            <person name="Bruce D."/>
            <person name="Goodwin L."/>
            <person name="Pitluck S."/>
            <person name="Ivanova N."/>
            <person name="Mavromatis K."/>
            <person name="Ovchinnikova G."/>
            <person name="Pati A."/>
            <person name="Chen A."/>
            <person name="Palaniappan K."/>
            <person name="Hauser L."/>
            <person name="Chang Y.J."/>
            <person name="Jefferies C.C."/>
            <person name="Saunders E."/>
            <person name="Brettin T."/>
            <person name="Detter J.C."/>
            <person name="Han C."/>
            <person name="Chain P."/>
            <person name="Bristow J."/>
            <person name="Eisen J.A."/>
            <person name="Markowitz V."/>
            <person name="Hugenholtz P."/>
            <person name="Kyrpides N.C."/>
            <person name="Klenk H.P."/>
            <person name="Lapidus A."/>
        </authorList>
    </citation>
    <scope>NUCLEOTIDE SEQUENCE [LARGE SCALE GENOMIC DNA]</scope>
    <source>
        <strain evidence="3">ATCC BAA-8 / DSM 12333 / NBRC 16432</strain>
    </source>
</reference>
<dbReference type="RefSeq" id="WP_012725974.1">
    <property type="nucleotide sequence ID" value="NC_012669.1"/>
</dbReference>
<dbReference type="InterPro" id="IPR015422">
    <property type="entry name" value="PyrdxlP-dep_Trfase_small"/>
</dbReference>
<protein>
    <submittedName>
        <fullName evidence="2">Aminotransferase class V</fullName>
    </submittedName>
</protein>
<dbReference type="PANTHER" id="PTHR43586">
    <property type="entry name" value="CYSTEINE DESULFURASE"/>
    <property type="match status" value="1"/>
</dbReference>